<feature type="domain" description="Histidine kinase" evidence="11">
    <location>
        <begin position="1047"/>
        <end position="1261"/>
    </location>
</feature>
<dbReference type="SUPFAM" id="SSF55874">
    <property type="entry name" value="ATPase domain of HSP90 chaperone/DNA topoisomerase II/histidine kinase"/>
    <property type="match status" value="1"/>
</dbReference>
<feature type="transmembrane region" description="Helical" evidence="10">
    <location>
        <begin position="423"/>
        <end position="454"/>
    </location>
</feature>
<dbReference type="InterPro" id="IPR005467">
    <property type="entry name" value="His_kinase_dom"/>
</dbReference>
<sequence length="1266" mass="146571">MQSILSKFTTFNSIADLKMGYKIRILLLLLTLCFVATAITVHNRVSKEDLLELDTKTLTKNIHQKEDIIDKIFSDTLLLKTLSNFERYPLQVREYAKMYTKQSIYLYIYKNNKPVYWVSNVYVPETHNGLKNDINFIKSDNRSFIVQQKQIDSEITVLALLPVKRNFNTNNEYLKNSFLDWILKTENLEIAEFNDTGSIRNIYSKNKTYLFSVKLKPGKHNNIYIQIQFICWIFGTLLFIILMSSICYELAKKGRGWLSALLFAAVIVGIRLVDLETNWLAQNSSLAIFDPKYYAYNRFFPHLWAFIINSISMLWFICYLISIKKFLTVPQSMIKTVKGIVVYYLLLSLLYVLFNGVFFQLNTLTTNTSVRNNDLTHLLDLNSITFVFVAIYCINILSLVAFSDLVLDLGKKIIEKTTANLNIQLFVLVQAIIISALCEDYSLFNIILGLLIMIRSFDNHKIHENNFSSHIAALVLIAFISTIKYTEAWKVNQEEEMKLILTNLEAEDDINAITLFSEIEGEILNDQKLKHLFTLGIPSKEVSFIDDYIKRQYLSGYLSKYEFQGYYYFDNNSLGNYNKNKIDEYREKVISRSSRLNATEYFYKVASEIGTHEYFAQIALPISETQTVLLFLNFKNKAFSPTIPYPVILTDNRLDFINQENINEDSFALYKNGSLITQNGKFTYPNTDKEYPKNENEFIKLNDSFGFHHMLYKPNSFTTIIVSKPFQSYWEFIAVASLTFLILYISTTILKFLNSIYAVFSSRRFRFKNLKYQLRLLFSNIQYSTRIQTLVIASVLFAIIISGIITFFSISYQSENNKKNDRLNYISEISKRIENTISYSNTVPLDRLEGILQYLTDILVTDFNLYNKNGKLIYSTQSKIYDQKLLSEYINQDAYIDLNVLKKTETLHTERIANFEYSATYSTIRNSEYQTIAYLSVPYYAAKKEDTSNQNIILNTILNIYTIIIIAFAFFSAFISNKITAPLNIISKKLSQTNLSGKPNEPLYWEKNDEIGALIKEYNYMLVKLEENAKQLRNAEREITWREMAKQIAHEIKNPLTPMKLGIQQLSRSFYEKDPKLEERFGRISTSFIEQIDALSRIASEFSAFAKLPETKLVEINLIEKISKSIDLYNNNHNTLIQLVNNTNLKKIIVLGDRNQLLRSFNNLIKNAIEASPTKRKHRITILIYSMPDYWIEVQVKDNGLGIADDALPNIFRPNFTTKSSGTGLGLAFVKQTIDGMGGNIRFETELNVGTTFYIQLPLINGLEDS</sequence>
<feature type="transmembrane region" description="Helical" evidence="10">
    <location>
        <begin position="381"/>
        <end position="402"/>
    </location>
</feature>
<feature type="transmembrane region" description="Helical" evidence="10">
    <location>
        <begin position="466"/>
        <end position="483"/>
    </location>
</feature>
<evidence type="ECO:0000256" key="5">
    <source>
        <dbReference type="ARBA" id="ARBA00022741"/>
    </source>
</evidence>
<evidence type="ECO:0000256" key="3">
    <source>
        <dbReference type="ARBA" id="ARBA00022553"/>
    </source>
</evidence>
<feature type="transmembrane region" description="Helical" evidence="10">
    <location>
        <begin position="256"/>
        <end position="273"/>
    </location>
</feature>
<comment type="caution">
    <text evidence="12">The sequence shown here is derived from an EMBL/GenBank/DDBJ whole genome shotgun (WGS) entry which is preliminary data.</text>
</comment>
<evidence type="ECO:0000313" key="13">
    <source>
        <dbReference type="Proteomes" id="UP000618319"/>
    </source>
</evidence>
<gene>
    <name evidence="12" type="ORF">C4F40_20660</name>
</gene>
<dbReference type="Pfam" id="PF00512">
    <property type="entry name" value="HisKA"/>
    <property type="match status" value="1"/>
</dbReference>
<feature type="transmembrane region" description="Helical" evidence="10">
    <location>
        <begin position="341"/>
        <end position="361"/>
    </location>
</feature>
<keyword evidence="9" id="KW-0175">Coiled coil</keyword>
<keyword evidence="10" id="KW-1133">Transmembrane helix</keyword>
<evidence type="ECO:0000256" key="4">
    <source>
        <dbReference type="ARBA" id="ARBA00022679"/>
    </source>
</evidence>
<evidence type="ECO:0000256" key="6">
    <source>
        <dbReference type="ARBA" id="ARBA00022777"/>
    </source>
</evidence>
<dbReference type="Gene3D" id="1.10.287.130">
    <property type="match status" value="1"/>
</dbReference>
<comment type="catalytic activity">
    <reaction evidence="1">
        <text>ATP + protein L-histidine = ADP + protein N-phospho-L-histidine.</text>
        <dbReference type="EC" id="2.7.13.3"/>
    </reaction>
</comment>
<dbReference type="PANTHER" id="PTHR43065">
    <property type="entry name" value="SENSOR HISTIDINE KINASE"/>
    <property type="match status" value="1"/>
</dbReference>
<evidence type="ECO:0000259" key="11">
    <source>
        <dbReference type="PROSITE" id="PS50109"/>
    </source>
</evidence>
<evidence type="ECO:0000313" key="12">
    <source>
        <dbReference type="EMBL" id="MBE8723138.1"/>
    </source>
</evidence>
<feature type="transmembrane region" description="Helical" evidence="10">
    <location>
        <begin position="787"/>
        <end position="812"/>
    </location>
</feature>
<evidence type="ECO:0000256" key="10">
    <source>
        <dbReference type="SAM" id="Phobius"/>
    </source>
</evidence>
<dbReference type="CDD" id="cd00075">
    <property type="entry name" value="HATPase"/>
    <property type="match status" value="1"/>
</dbReference>
<keyword evidence="13" id="KW-1185">Reference proteome</keyword>
<dbReference type="CDD" id="cd00082">
    <property type="entry name" value="HisKA"/>
    <property type="match status" value="1"/>
</dbReference>
<protein>
    <recommendedName>
        <fullName evidence="2">histidine kinase</fullName>
        <ecNumber evidence="2">2.7.13.3</ecNumber>
    </recommendedName>
</protein>
<keyword evidence="3" id="KW-0597">Phosphoprotein</keyword>
<evidence type="ECO:0000256" key="1">
    <source>
        <dbReference type="ARBA" id="ARBA00000085"/>
    </source>
</evidence>
<accession>A0ABR9TCQ8</accession>
<keyword evidence="10" id="KW-0472">Membrane</keyword>
<reference evidence="12 13" key="1">
    <citation type="submission" date="2018-02" db="EMBL/GenBank/DDBJ databases">
        <title>Sphingobacterium KA21.</title>
        <authorList>
            <person name="Vasarhelyi B.M."/>
            <person name="Deshmukh S."/>
            <person name="Balint B."/>
            <person name="Kukolya J."/>
        </authorList>
    </citation>
    <scope>NUCLEOTIDE SEQUENCE [LARGE SCALE GENOMIC DNA]</scope>
    <source>
        <strain evidence="12 13">Ka21</strain>
    </source>
</reference>
<dbReference type="InterPro" id="IPR036097">
    <property type="entry name" value="HisK_dim/P_sf"/>
</dbReference>
<dbReference type="Gene3D" id="3.30.565.10">
    <property type="entry name" value="Histidine kinase-like ATPase, C-terminal domain"/>
    <property type="match status" value="1"/>
</dbReference>
<dbReference type="SUPFAM" id="SSF47384">
    <property type="entry name" value="Homodimeric domain of signal transducing histidine kinase"/>
    <property type="match status" value="1"/>
</dbReference>
<feature type="transmembrane region" description="Helical" evidence="10">
    <location>
        <begin position="732"/>
        <end position="760"/>
    </location>
</feature>
<name>A0ABR9TCQ8_9SPHI</name>
<keyword evidence="8" id="KW-0902">Two-component regulatory system</keyword>
<keyword evidence="10" id="KW-0812">Transmembrane</keyword>
<dbReference type="InterPro" id="IPR036890">
    <property type="entry name" value="HATPase_C_sf"/>
</dbReference>
<keyword evidence="6 12" id="KW-0418">Kinase</keyword>
<evidence type="ECO:0000256" key="9">
    <source>
        <dbReference type="SAM" id="Coils"/>
    </source>
</evidence>
<dbReference type="SMART" id="SM00388">
    <property type="entry name" value="HisKA"/>
    <property type="match status" value="1"/>
</dbReference>
<dbReference type="Pfam" id="PF02518">
    <property type="entry name" value="HATPase_c"/>
    <property type="match status" value="1"/>
</dbReference>
<dbReference type="SMART" id="SM00387">
    <property type="entry name" value="HATPase_c"/>
    <property type="match status" value="1"/>
</dbReference>
<feature type="transmembrane region" description="Helical" evidence="10">
    <location>
        <begin position="952"/>
        <end position="975"/>
    </location>
</feature>
<keyword evidence="4" id="KW-0808">Transferase</keyword>
<dbReference type="EC" id="2.7.13.3" evidence="2"/>
<feature type="coiled-coil region" evidence="9">
    <location>
        <begin position="1015"/>
        <end position="1042"/>
    </location>
</feature>
<dbReference type="EMBL" id="PSKQ01000026">
    <property type="protein sequence ID" value="MBE8723138.1"/>
    <property type="molecule type" value="Genomic_DNA"/>
</dbReference>
<dbReference type="InterPro" id="IPR003594">
    <property type="entry name" value="HATPase_dom"/>
</dbReference>
<evidence type="ECO:0000256" key="2">
    <source>
        <dbReference type="ARBA" id="ARBA00012438"/>
    </source>
</evidence>
<dbReference type="Proteomes" id="UP000618319">
    <property type="component" value="Unassembled WGS sequence"/>
</dbReference>
<feature type="transmembrane region" description="Helical" evidence="10">
    <location>
        <begin position="299"/>
        <end position="321"/>
    </location>
</feature>
<feature type="transmembrane region" description="Helical" evidence="10">
    <location>
        <begin position="223"/>
        <end position="244"/>
    </location>
</feature>
<dbReference type="GO" id="GO:0016301">
    <property type="term" value="F:kinase activity"/>
    <property type="evidence" value="ECO:0007669"/>
    <property type="project" value="UniProtKB-KW"/>
</dbReference>
<dbReference type="Gene3D" id="6.10.340.10">
    <property type="match status" value="1"/>
</dbReference>
<dbReference type="PANTHER" id="PTHR43065:SF10">
    <property type="entry name" value="PEROXIDE STRESS-ACTIVATED HISTIDINE KINASE MAK3"/>
    <property type="match status" value="1"/>
</dbReference>
<evidence type="ECO:0000256" key="8">
    <source>
        <dbReference type="ARBA" id="ARBA00023012"/>
    </source>
</evidence>
<keyword evidence="7" id="KW-0067">ATP-binding</keyword>
<keyword evidence="5" id="KW-0547">Nucleotide-binding</keyword>
<organism evidence="12 13">
    <name type="scientific">Sphingobacterium pedocola</name>
    <dbReference type="NCBI Taxonomy" id="2082722"/>
    <lineage>
        <taxon>Bacteria</taxon>
        <taxon>Pseudomonadati</taxon>
        <taxon>Bacteroidota</taxon>
        <taxon>Sphingobacteriia</taxon>
        <taxon>Sphingobacteriales</taxon>
        <taxon>Sphingobacteriaceae</taxon>
        <taxon>Sphingobacterium</taxon>
    </lineage>
</organism>
<evidence type="ECO:0000256" key="7">
    <source>
        <dbReference type="ARBA" id="ARBA00022840"/>
    </source>
</evidence>
<proteinExistence type="predicted"/>
<dbReference type="PROSITE" id="PS50109">
    <property type="entry name" value="HIS_KIN"/>
    <property type="match status" value="1"/>
</dbReference>
<dbReference type="PRINTS" id="PR00344">
    <property type="entry name" value="BCTRLSENSOR"/>
</dbReference>
<dbReference type="InterPro" id="IPR003661">
    <property type="entry name" value="HisK_dim/P_dom"/>
</dbReference>
<dbReference type="InterPro" id="IPR004358">
    <property type="entry name" value="Sig_transdc_His_kin-like_C"/>
</dbReference>